<sequence length="54" mass="6478">MILLFNCEFRHSLIYYLGHYLRQFRFSPEDLQLLFLKTLKITTPDHTATLAPIH</sequence>
<dbReference type="AlphaFoldDB" id="A0A1Y0B325"/>
<dbReference type="EMBL" id="KY774314">
    <property type="protein sequence ID" value="ART31783.1"/>
    <property type="molecule type" value="Genomic_DNA"/>
</dbReference>
<organism evidence="1">
    <name type="scientific">Utricularia reniformis</name>
    <dbReference type="NCBI Taxonomy" id="192314"/>
    <lineage>
        <taxon>Eukaryota</taxon>
        <taxon>Viridiplantae</taxon>
        <taxon>Streptophyta</taxon>
        <taxon>Embryophyta</taxon>
        <taxon>Tracheophyta</taxon>
        <taxon>Spermatophyta</taxon>
        <taxon>Magnoliopsida</taxon>
        <taxon>eudicotyledons</taxon>
        <taxon>Gunneridae</taxon>
        <taxon>Pentapetalae</taxon>
        <taxon>asterids</taxon>
        <taxon>lamiids</taxon>
        <taxon>Lamiales</taxon>
        <taxon>Lentibulariaceae</taxon>
        <taxon>Utricularia</taxon>
    </lineage>
</organism>
<proteinExistence type="predicted"/>
<keyword evidence="1" id="KW-0496">Mitochondrion</keyword>
<accession>A0A1Y0B325</accession>
<protein>
    <submittedName>
        <fullName evidence="1">Uncharacterized protein</fullName>
    </submittedName>
</protein>
<reference evidence="1" key="1">
    <citation type="submission" date="2017-03" db="EMBL/GenBank/DDBJ databases">
        <title>The mitochondrial genome of the carnivorous plant Utricularia reniformis (Lentibulariaceae): structure, comparative analysis and evolutionary landmarks.</title>
        <authorList>
            <person name="Silva S.R."/>
            <person name="Alvarenga D.O."/>
            <person name="Michael T.P."/>
            <person name="Miranda V.F.O."/>
            <person name="Varani A.M."/>
        </authorList>
    </citation>
    <scope>NUCLEOTIDE SEQUENCE</scope>
</reference>
<geneLocation type="mitochondrion" evidence="1"/>
<name>A0A1Y0B325_9LAMI</name>
<evidence type="ECO:0000313" key="1">
    <source>
        <dbReference type="EMBL" id="ART31783.1"/>
    </source>
</evidence>
<gene>
    <name evidence="1" type="ORF">AEK19_MT1601</name>
</gene>